<name>A0A6J5DHU8_9BURK</name>
<dbReference type="Proteomes" id="UP000494363">
    <property type="component" value="Unassembled WGS sequence"/>
</dbReference>
<protein>
    <submittedName>
        <fullName evidence="1">Uncharacterized protein</fullName>
    </submittedName>
</protein>
<keyword evidence="2" id="KW-1185">Reference proteome</keyword>
<evidence type="ECO:0000313" key="1">
    <source>
        <dbReference type="EMBL" id="CAB3752416.1"/>
    </source>
</evidence>
<proteinExistence type="predicted"/>
<reference evidence="1 2" key="1">
    <citation type="submission" date="2020-04" db="EMBL/GenBank/DDBJ databases">
        <authorList>
            <person name="De Canck E."/>
        </authorList>
    </citation>
    <scope>NUCLEOTIDE SEQUENCE [LARGE SCALE GENOMIC DNA]</scope>
    <source>
        <strain evidence="1 2">LMG 29542</strain>
    </source>
</reference>
<dbReference type="AlphaFoldDB" id="A0A6J5DHU8"/>
<gene>
    <name evidence="1" type="ORF">LMG29542_01738</name>
</gene>
<evidence type="ECO:0000313" key="2">
    <source>
        <dbReference type="Proteomes" id="UP000494363"/>
    </source>
</evidence>
<organism evidence="1 2">
    <name type="scientific">Paraburkholderia humisilvae</name>
    <dbReference type="NCBI Taxonomy" id="627669"/>
    <lineage>
        <taxon>Bacteria</taxon>
        <taxon>Pseudomonadati</taxon>
        <taxon>Pseudomonadota</taxon>
        <taxon>Betaproteobacteria</taxon>
        <taxon>Burkholderiales</taxon>
        <taxon>Burkholderiaceae</taxon>
        <taxon>Paraburkholderia</taxon>
    </lineage>
</organism>
<dbReference type="EMBL" id="CADIKH010000007">
    <property type="protein sequence ID" value="CAB3752416.1"/>
    <property type="molecule type" value="Genomic_DNA"/>
</dbReference>
<dbReference type="RefSeq" id="WP_175226063.1">
    <property type="nucleotide sequence ID" value="NZ_CADIKH010000007.1"/>
</dbReference>
<accession>A0A6J5DHU8</accession>
<sequence>MSRLTDNIGNFQTGDLVFTRYPPDPKSKQPCHVTLFLDDPDRYVHAGAVKLEIADASTYATDAGVRGYLHAHPTDERLRLRAAEVAQTFARTLTPTPYGDYPSTKLIEKLNPKLKLPEGGPQASRFQGMIRYDNFGGIPFEFASLLRVLKWTSRAIKGNVALSENRGFTCAAFISICHQVARMLIFFDEARTSPETIHECALKLGGYAVPKAELRRNLQVIAEHPKTHKPIYQGHALRENSNRPLLDSRKEELDSKAASFYEDDWQSYDIKYEPSSEFEWHWVIIQRDWLKIHPAKMKSLQAIFGEFLFDAKYVNSRILPGVVLTGGWEATEYTAY</sequence>